<dbReference type="Gene3D" id="3.40.630.30">
    <property type="match status" value="1"/>
</dbReference>
<reference evidence="7 8" key="1">
    <citation type="journal article" date="2019" name="Appl. Microbiol. Biotechnol.">
        <title>Differential efficiency of wild type rhizogenic strains for rol gene transformation of plants.</title>
        <authorList>
            <person name="Desmet S."/>
            <person name="De Keyser E."/>
            <person name="Van Vaerenbergh J."/>
            <person name="Baeyen S."/>
            <person name="Van Huylenbroeck J."/>
            <person name="Geelen D."/>
            <person name="Dhooghe E."/>
        </authorList>
    </citation>
    <scope>NUCLEOTIDE SEQUENCE [LARGE SCALE GENOMIC DNA]</scope>
    <source>
        <strain evidence="7 8">B 4.1</strain>
    </source>
</reference>
<dbReference type="Proteomes" id="UP000320858">
    <property type="component" value="Unassembled WGS sequence"/>
</dbReference>
<comment type="similarity">
    <text evidence="5 6">Belongs to the autoinducer synthase family.</text>
</comment>
<keyword evidence="3 6" id="KW-0949">S-adenosyl-L-methionine</keyword>
<sequence>MLRYFKGSSLQASGFAERVWQFRHRHFVERFGWGALRKPDCREMDIFDTDEAVHLVLEDEGIILGYSRLLTTNAPHLLSDVYPEIMGGIDYPRQKSVYEWTRCVAEPGARLFGVEASHMLLTGVAEFCLSAGIEALIVETHPKLVNLLVSNLWDVTPLAAPMVYDGALVVPIHAVPSPAALASHHRGAGINGSVLEVAADASNPVTGQTLTTFVRHAHTGLTGEVTYA</sequence>
<comment type="catalytic activity">
    <reaction evidence="6">
        <text>a fatty acyl-[ACP] + S-adenosyl-L-methionine = an N-acyl-L-homoserine lactone + S-methyl-5'-thioadenosine + holo-[ACP] + H(+)</text>
        <dbReference type="Rhea" id="RHEA:10096"/>
        <dbReference type="Rhea" id="RHEA-COMP:9685"/>
        <dbReference type="Rhea" id="RHEA-COMP:14125"/>
        <dbReference type="ChEBI" id="CHEBI:15378"/>
        <dbReference type="ChEBI" id="CHEBI:17509"/>
        <dbReference type="ChEBI" id="CHEBI:55474"/>
        <dbReference type="ChEBI" id="CHEBI:59789"/>
        <dbReference type="ChEBI" id="CHEBI:64479"/>
        <dbReference type="ChEBI" id="CHEBI:138651"/>
        <dbReference type="EC" id="2.3.1.184"/>
    </reaction>
</comment>
<keyword evidence="4 5" id="KW-0071">Autoinducer synthesis</keyword>
<keyword evidence="2 6" id="KW-0808">Transferase</keyword>
<evidence type="ECO:0000256" key="3">
    <source>
        <dbReference type="ARBA" id="ARBA00022691"/>
    </source>
</evidence>
<evidence type="ECO:0000256" key="4">
    <source>
        <dbReference type="ARBA" id="ARBA00022929"/>
    </source>
</evidence>
<dbReference type="GO" id="GO:0009372">
    <property type="term" value="P:quorum sensing"/>
    <property type="evidence" value="ECO:0007669"/>
    <property type="project" value="UniProtKB-UniRule"/>
</dbReference>
<evidence type="ECO:0000256" key="2">
    <source>
        <dbReference type="ARBA" id="ARBA00022679"/>
    </source>
</evidence>
<dbReference type="EMBL" id="SGOB01000004">
    <property type="protein sequence ID" value="TRA87492.1"/>
    <property type="molecule type" value="Genomic_DNA"/>
</dbReference>
<gene>
    <name evidence="7" type="ORF">EXN24_19200</name>
</gene>
<dbReference type="PANTHER" id="PTHR39322:SF1">
    <property type="entry name" value="ISOVALERYL-HOMOSERINE LACTONE SYNTHASE"/>
    <property type="match status" value="1"/>
</dbReference>
<organism evidence="7 8">
    <name type="scientific">Rhizobium rhizogenes</name>
    <name type="common">Agrobacterium rhizogenes</name>
    <dbReference type="NCBI Taxonomy" id="359"/>
    <lineage>
        <taxon>Bacteria</taxon>
        <taxon>Pseudomonadati</taxon>
        <taxon>Pseudomonadota</taxon>
        <taxon>Alphaproteobacteria</taxon>
        <taxon>Hyphomicrobiales</taxon>
        <taxon>Rhizobiaceae</taxon>
        <taxon>Rhizobium/Agrobacterium group</taxon>
        <taxon>Rhizobium</taxon>
    </lineage>
</organism>
<dbReference type="Pfam" id="PF00765">
    <property type="entry name" value="Autoind_synth"/>
    <property type="match status" value="1"/>
</dbReference>
<dbReference type="RefSeq" id="WP_111789991.1">
    <property type="nucleotide sequence ID" value="NZ_SGOB01000004.1"/>
</dbReference>
<proteinExistence type="inferred from homology"/>
<evidence type="ECO:0000313" key="8">
    <source>
        <dbReference type="Proteomes" id="UP000320858"/>
    </source>
</evidence>
<keyword evidence="1 5" id="KW-0673">Quorum sensing</keyword>
<dbReference type="InterPro" id="IPR016181">
    <property type="entry name" value="Acyl_CoA_acyltransferase"/>
</dbReference>
<dbReference type="PROSITE" id="PS51187">
    <property type="entry name" value="AUTOINDUCER_SYNTH_2"/>
    <property type="match status" value="1"/>
</dbReference>
<dbReference type="GO" id="GO:0007165">
    <property type="term" value="P:signal transduction"/>
    <property type="evidence" value="ECO:0007669"/>
    <property type="project" value="TreeGrafter"/>
</dbReference>
<protein>
    <recommendedName>
        <fullName evidence="6">Acyl-homoserine-lactone synthase</fullName>
        <ecNumber evidence="6">2.3.1.184</ecNumber>
    </recommendedName>
    <alternativeName>
        <fullName evidence="6">Autoinducer synthesis protein</fullName>
    </alternativeName>
</protein>
<dbReference type="InterPro" id="IPR001690">
    <property type="entry name" value="Autoind_synthase"/>
</dbReference>
<evidence type="ECO:0000256" key="6">
    <source>
        <dbReference type="RuleBase" id="RU361135"/>
    </source>
</evidence>
<evidence type="ECO:0000256" key="5">
    <source>
        <dbReference type="PROSITE-ProRule" id="PRU00533"/>
    </source>
</evidence>
<comment type="caution">
    <text evidence="7">The sequence shown here is derived from an EMBL/GenBank/DDBJ whole genome shotgun (WGS) entry which is preliminary data.</text>
</comment>
<evidence type="ECO:0000256" key="1">
    <source>
        <dbReference type="ARBA" id="ARBA00022654"/>
    </source>
</evidence>
<dbReference type="SUPFAM" id="SSF55729">
    <property type="entry name" value="Acyl-CoA N-acyltransferases (Nat)"/>
    <property type="match status" value="1"/>
</dbReference>
<evidence type="ECO:0000313" key="7">
    <source>
        <dbReference type="EMBL" id="TRA87492.1"/>
    </source>
</evidence>
<dbReference type="GO" id="GO:0061579">
    <property type="term" value="F:N-acyl homoserine lactone synthase activity"/>
    <property type="evidence" value="ECO:0007669"/>
    <property type="project" value="UniProtKB-UniRule"/>
</dbReference>
<name>A0AA94VC28_RHIRH</name>
<dbReference type="AlphaFoldDB" id="A0AA94VC28"/>
<dbReference type="EC" id="2.3.1.184" evidence="6"/>
<accession>A0AA94VC28</accession>
<dbReference type="PANTHER" id="PTHR39322">
    <property type="entry name" value="ACYL-HOMOSERINE-LACTONE SYNTHASE"/>
    <property type="match status" value="1"/>
</dbReference>
<dbReference type="PRINTS" id="PR01549">
    <property type="entry name" value="AUTOINDCRSYN"/>
</dbReference>